<dbReference type="InterPro" id="IPR030240">
    <property type="entry name" value="ABCC4_TMD1"/>
</dbReference>
<dbReference type="PANTHER" id="PTHR24223:SF456">
    <property type="entry name" value="MULTIDRUG RESISTANCE-ASSOCIATED PROTEIN LETHAL(2)03659"/>
    <property type="match status" value="1"/>
</dbReference>
<evidence type="ECO:0000256" key="2">
    <source>
        <dbReference type="ARBA" id="ARBA00009726"/>
    </source>
</evidence>
<gene>
    <name evidence="11" type="ORF">BaRGS_00029767</name>
</gene>
<feature type="transmembrane region" description="Helical" evidence="9">
    <location>
        <begin position="292"/>
        <end position="313"/>
    </location>
</feature>
<dbReference type="GO" id="GO:0016020">
    <property type="term" value="C:membrane"/>
    <property type="evidence" value="ECO:0007669"/>
    <property type="project" value="UniProtKB-SubCell"/>
</dbReference>
<dbReference type="FunFam" id="1.20.1560.10:FF:000026">
    <property type="entry name" value="Multidrug resistance-associated protein lethal(2)03659"/>
    <property type="match status" value="1"/>
</dbReference>
<dbReference type="Proteomes" id="UP001519460">
    <property type="component" value="Unassembled WGS sequence"/>
</dbReference>
<evidence type="ECO:0000256" key="7">
    <source>
        <dbReference type="ARBA" id="ARBA00022989"/>
    </source>
</evidence>
<keyword evidence="3" id="KW-0813">Transport</keyword>
<comment type="subcellular location">
    <subcellularLocation>
        <location evidence="1">Membrane</location>
        <topology evidence="1">Multi-pass membrane protein</topology>
    </subcellularLocation>
</comment>
<comment type="caution">
    <text evidence="11">The sequence shown here is derived from an EMBL/GenBank/DDBJ whole genome shotgun (WGS) entry which is preliminary data.</text>
</comment>
<dbReference type="Gene3D" id="1.20.1560.10">
    <property type="entry name" value="ABC transporter type 1, transmembrane domain"/>
    <property type="match status" value="1"/>
</dbReference>
<comment type="similarity">
    <text evidence="2">Belongs to the ABC transporter superfamily. ABCC family. Conjugate transporter (TC 3.A.1.208) subfamily.</text>
</comment>
<evidence type="ECO:0000256" key="8">
    <source>
        <dbReference type="ARBA" id="ARBA00023136"/>
    </source>
</evidence>
<evidence type="ECO:0000256" key="9">
    <source>
        <dbReference type="SAM" id="Phobius"/>
    </source>
</evidence>
<evidence type="ECO:0000256" key="1">
    <source>
        <dbReference type="ARBA" id="ARBA00004141"/>
    </source>
</evidence>
<dbReference type="PANTHER" id="PTHR24223">
    <property type="entry name" value="ATP-BINDING CASSETTE SUB-FAMILY C"/>
    <property type="match status" value="1"/>
</dbReference>
<keyword evidence="6" id="KW-0067">ATP-binding</keyword>
<feature type="non-terminal residue" evidence="11">
    <location>
        <position position="1"/>
    </location>
</feature>
<feature type="domain" description="ABC transmembrane type-1" evidence="10">
    <location>
        <begin position="71"/>
        <end position="348"/>
    </location>
</feature>
<feature type="transmembrane region" description="Helical" evidence="9">
    <location>
        <begin position="325"/>
        <end position="351"/>
    </location>
</feature>
<keyword evidence="7 9" id="KW-1133">Transmembrane helix</keyword>
<feature type="transmembrane region" description="Helical" evidence="9">
    <location>
        <begin position="108"/>
        <end position="131"/>
    </location>
</feature>
<keyword evidence="12" id="KW-1185">Reference proteome</keyword>
<evidence type="ECO:0000313" key="11">
    <source>
        <dbReference type="EMBL" id="KAK7479006.1"/>
    </source>
</evidence>
<organism evidence="11 12">
    <name type="scientific">Batillaria attramentaria</name>
    <dbReference type="NCBI Taxonomy" id="370345"/>
    <lineage>
        <taxon>Eukaryota</taxon>
        <taxon>Metazoa</taxon>
        <taxon>Spiralia</taxon>
        <taxon>Lophotrochozoa</taxon>
        <taxon>Mollusca</taxon>
        <taxon>Gastropoda</taxon>
        <taxon>Caenogastropoda</taxon>
        <taxon>Sorbeoconcha</taxon>
        <taxon>Cerithioidea</taxon>
        <taxon>Batillariidae</taxon>
        <taxon>Batillaria</taxon>
    </lineage>
</organism>
<dbReference type="SUPFAM" id="SSF90123">
    <property type="entry name" value="ABC transporter transmembrane region"/>
    <property type="match status" value="1"/>
</dbReference>
<dbReference type="PRINTS" id="PR01851">
    <property type="entry name" value="CYSFIBREGLTR"/>
</dbReference>
<dbReference type="EMBL" id="JACVVK020000313">
    <property type="protein sequence ID" value="KAK7479006.1"/>
    <property type="molecule type" value="Genomic_DNA"/>
</dbReference>
<evidence type="ECO:0000259" key="10">
    <source>
        <dbReference type="PROSITE" id="PS50929"/>
    </source>
</evidence>
<protein>
    <recommendedName>
        <fullName evidence="10">ABC transmembrane type-1 domain-containing protein</fullName>
    </recommendedName>
</protein>
<dbReference type="InterPro" id="IPR036640">
    <property type="entry name" value="ABC1_TM_sf"/>
</dbReference>
<evidence type="ECO:0000256" key="4">
    <source>
        <dbReference type="ARBA" id="ARBA00022692"/>
    </source>
</evidence>
<evidence type="ECO:0000313" key="12">
    <source>
        <dbReference type="Proteomes" id="UP001519460"/>
    </source>
</evidence>
<keyword evidence="8 9" id="KW-0472">Membrane</keyword>
<proteinExistence type="inferred from homology"/>
<feature type="transmembrane region" description="Helical" evidence="9">
    <location>
        <begin position="363"/>
        <end position="385"/>
    </location>
</feature>
<evidence type="ECO:0000256" key="5">
    <source>
        <dbReference type="ARBA" id="ARBA00022741"/>
    </source>
</evidence>
<dbReference type="Pfam" id="PF00664">
    <property type="entry name" value="ABC_membrane"/>
    <property type="match status" value="1"/>
</dbReference>
<name>A0ABD0JWE3_9CAEN</name>
<dbReference type="PROSITE" id="PS50929">
    <property type="entry name" value="ABC_TM1F"/>
    <property type="match status" value="1"/>
</dbReference>
<feature type="transmembrane region" description="Helical" evidence="9">
    <location>
        <begin position="210"/>
        <end position="228"/>
    </location>
</feature>
<accession>A0ABD0JWE3</accession>
<dbReference type="InterPro" id="IPR050173">
    <property type="entry name" value="ABC_transporter_C-like"/>
</dbReference>
<feature type="transmembrane region" description="Helical" evidence="9">
    <location>
        <begin position="391"/>
        <end position="411"/>
    </location>
</feature>
<keyword evidence="4 9" id="KW-0812">Transmembrane</keyword>
<dbReference type="CDD" id="cd18593">
    <property type="entry name" value="ABC_6TM_MRP4_D1_like"/>
    <property type="match status" value="1"/>
</dbReference>
<dbReference type="GO" id="GO:0005524">
    <property type="term" value="F:ATP binding"/>
    <property type="evidence" value="ECO:0007669"/>
    <property type="project" value="UniProtKB-KW"/>
</dbReference>
<keyword evidence="5" id="KW-0547">Nucleotide-binding</keyword>
<dbReference type="AlphaFoldDB" id="A0ABD0JWE3"/>
<dbReference type="InterPro" id="IPR011527">
    <property type="entry name" value="ABC1_TM_dom"/>
</dbReference>
<evidence type="ECO:0000256" key="3">
    <source>
        <dbReference type="ARBA" id="ARBA00022448"/>
    </source>
</evidence>
<evidence type="ECO:0000256" key="6">
    <source>
        <dbReference type="ARBA" id="ARBA00022840"/>
    </source>
</evidence>
<dbReference type="InterPro" id="IPR009147">
    <property type="entry name" value="CFTR/ABCC7"/>
</dbReference>
<feature type="transmembrane region" description="Helical" evidence="9">
    <location>
        <begin position="182"/>
        <end position="204"/>
    </location>
</feature>
<feature type="transmembrane region" description="Helical" evidence="9">
    <location>
        <begin position="423"/>
        <end position="441"/>
    </location>
</feature>
<sequence length="606" mass="68962">WLNPLFKKGRTQELETEDMYNVCPEDSSGKLGTDLEQEWMKELKKREESGGRVKPSLLKALFRLFGLRYMLLGIIVFSEEAVRVVQPLLLGGLIRYFTPNSTTSITEVYLYAMGVSLCAILLAVAHHPYFFGVTRMGMQMRVACCSLMYKKALRLSNSAMGQTTVGQIVNLMSNDVNRFDQAVIFLHFLWIGPLQAIAVLVILWHELGPSVLAGFAVLILLIPVQGTMGKLFSKLRRKTAVHTDERVKVMNEIIAGMRVIKMYCWEKPFGEIVEKIRSQEIERIRYARFTQALILAPNFFSVKLILLLTFLAFTLSQGAMTPEHVFVTISLYQAIRVPITVFMPFAVQNIAEMRISFDRVQHLLYLIPILALYIVSGQPLLPPALFKAMMLYGYVNKAVVGFMTIAVQRLFEMFPTLDRIQHLLYLIPILALYVVSGQPLLPPALFKAMILYGYVNKAIVEFMTIAVQRLFEMFPTLDRIQHVLCVLAIRVHHVISGQPLPAPALFQSEVQVIRTKYNKESFFGELWELTPKVVLLAVVVVWFLQSRWTLLVPSNLYRFVAYVLALNENLTYPVTRGTQWFAEALPVVSRVEVRQVDGGDVDTHDL</sequence>
<reference evidence="11 12" key="1">
    <citation type="journal article" date="2023" name="Sci. Data">
        <title>Genome assembly of the Korean intertidal mud-creeper Batillaria attramentaria.</title>
        <authorList>
            <person name="Patra A.K."/>
            <person name="Ho P.T."/>
            <person name="Jun S."/>
            <person name="Lee S.J."/>
            <person name="Kim Y."/>
            <person name="Won Y.J."/>
        </authorList>
    </citation>
    <scope>NUCLEOTIDE SEQUENCE [LARGE SCALE GENOMIC DNA]</scope>
    <source>
        <strain evidence="11">Wonlab-2016</strain>
    </source>
</reference>